<dbReference type="PANTHER" id="PTHR32285:SF350">
    <property type="entry name" value="PROTEIN TRICHOME BIREFRINGENCE-LIKE 43"/>
    <property type="match status" value="1"/>
</dbReference>
<evidence type="ECO:0000313" key="10">
    <source>
        <dbReference type="Proteomes" id="UP000504621"/>
    </source>
</evidence>
<evidence type="ECO:0000259" key="8">
    <source>
        <dbReference type="Pfam" id="PF13839"/>
    </source>
</evidence>
<keyword evidence="5" id="KW-1133">Transmembrane helix</keyword>
<evidence type="ECO:0000313" key="11">
    <source>
        <dbReference type="RefSeq" id="XP_021290114.1"/>
    </source>
</evidence>
<organism evidence="10 11">
    <name type="scientific">Herrania umbratica</name>
    <dbReference type="NCBI Taxonomy" id="108875"/>
    <lineage>
        <taxon>Eukaryota</taxon>
        <taxon>Viridiplantae</taxon>
        <taxon>Streptophyta</taxon>
        <taxon>Embryophyta</taxon>
        <taxon>Tracheophyta</taxon>
        <taxon>Spermatophyta</taxon>
        <taxon>Magnoliopsida</taxon>
        <taxon>eudicotyledons</taxon>
        <taxon>Gunneridae</taxon>
        <taxon>Pentapetalae</taxon>
        <taxon>rosids</taxon>
        <taxon>malvids</taxon>
        <taxon>Malvales</taxon>
        <taxon>Malvaceae</taxon>
        <taxon>Byttnerioideae</taxon>
        <taxon>Herrania</taxon>
    </lineage>
</organism>
<dbReference type="GO" id="GO:0005794">
    <property type="term" value="C:Golgi apparatus"/>
    <property type="evidence" value="ECO:0007669"/>
    <property type="project" value="TreeGrafter"/>
</dbReference>
<gene>
    <name evidence="11" type="primary">LOC110421012</name>
</gene>
<dbReference type="RefSeq" id="XP_021290114.1">
    <property type="nucleotide sequence ID" value="XM_021434439.1"/>
</dbReference>
<evidence type="ECO:0000256" key="2">
    <source>
        <dbReference type="ARBA" id="ARBA00007727"/>
    </source>
</evidence>
<protein>
    <submittedName>
        <fullName evidence="11">Protein trichome birefringence-like 43</fullName>
    </submittedName>
</protein>
<feature type="signal peptide" evidence="7">
    <location>
        <begin position="1"/>
        <end position="17"/>
    </location>
</feature>
<keyword evidence="7" id="KW-0732">Signal</keyword>
<evidence type="ECO:0000256" key="6">
    <source>
        <dbReference type="ARBA" id="ARBA00023136"/>
    </source>
</evidence>
<proteinExistence type="inferred from homology"/>
<dbReference type="GeneID" id="110421012"/>
<evidence type="ECO:0000256" key="7">
    <source>
        <dbReference type="SAM" id="SignalP"/>
    </source>
</evidence>
<dbReference type="PANTHER" id="PTHR32285">
    <property type="entry name" value="PROTEIN TRICHOME BIREFRINGENCE-LIKE 9-RELATED"/>
    <property type="match status" value="1"/>
</dbReference>
<evidence type="ECO:0000259" key="9">
    <source>
        <dbReference type="Pfam" id="PF14416"/>
    </source>
</evidence>
<name>A0A6J1AUK0_9ROSI</name>
<keyword evidence="4" id="KW-0735">Signal-anchor</keyword>
<reference evidence="11" key="1">
    <citation type="submission" date="2025-08" db="UniProtKB">
        <authorList>
            <consortium name="RefSeq"/>
        </authorList>
    </citation>
    <scope>IDENTIFICATION</scope>
    <source>
        <tissue evidence="11">Leaf</tissue>
    </source>
</reference>
<keyword evidence="3" id="KW-0812">Transmembrane</keyword>
<keyword evidence="6" id="KW-0472">Membrane</keyword>
<feature type="chain" id="PRO_5027014175" evidence="7">
    <location>
        <begin position="18"/>
        <end position="364"/>
    </location>
</feature>
<sequence>MAFTVIMFLVGTATTAGLLRLGHYLNHMGGHKKLEVECDIFHGRWEYDHADPHPLYSPRTCPFIPNQFDCQSNGRPDQDYIKYRWKPYSCTLPPFNGKRLLQRFEGKRIMFVGDSVGYNQWLSLVCMLHSAVPKARYLLETKGGLSTLTFQAHNVSVMFSRNDFLVDIVDDKNERILKLDSIGNGGQLWKDVDVLVFNTWNEGLQTGKKQSWDVIEEGNARHKDIDRLAAFEKALTTWAKWVNSNVDPKKTNILFQFQGVSPDHTNSRDWADTNAKNCKRQTRPVAGHNYPGGRHRGEAILDKVLGTISKSVRLLNVTALSQLRKDGHPSSYGSSKGAVDCTHWCLPGVPDTWNELLSATLLRY</sequence>
<dbReference type="GO" id="GO:0016020">
    <property type="term" value="C:membrane"/>
    <property type="evidence" value="ECO:0007669"/>
    <property type="project" value="UniProtKB-SubCell"/>
</dbReference>
<evidence type="ECO:0000256" key="3">
    <source>
        <dbReference type="ARBA" id="ARBA00022692"/>
    </source>
</evidence>
<evidence type="ECO:0000256" key="1">
    <source>
        <dbReference type="ARBA" id="ARBA00004167"/>
    </source>
</evidence>
<dbReference type="Pfam" id="PF13839">
    <property type="entry name" value="PC-Esterase"/>
    <property type="match status" value="1"/>
</dbReference>
<dbReference type="InterPro" id="IPR025846">
    <property type="entry name" value="TBL_N"/>
</dbReference>
<dbReference type="Pfam" id="PF14416">
    <property type="entry name" value="PMR5N"/>
    <property type="match status" value="1"/>
</dbReference>
<dbReference type="AlphaFoldDB" id="A0A6J1AUK0"/>
<dbReference type="InterPro" id="IPR029962">
    <property type="entry name" value="TBL"/>
</dbReference>
<dbReference type="OrthoDB" id="949288at2759"/>
<dbReference type="GO" id="GO:0016413">
    <property type="term" value="F:O-acetyltransferase activity"/>
    <property type="evidence" value="ECO:0007669"/>
    <property type="project" value="InterPro"/>
</dbReference>
<dbReference type="Proteomes" id="UP000504621">
    <property type="component" value="Unplaced"/>
</dbReference>
<accession>A0A6J1AUK0</accession>
<evidence type="ECO:0000256" key="5">
    <source>
        <dbReference type="ARBA" id="ARBA00022989"/>
    </source>
</evidence>
<feature type="domain" description="Trichome birefringence-like N-terminal" evidence="9">
    <location>
        <begin position="37"/>
        <end position="90"/>
    </location>
</feature>
<dbReference type="InterPro" id="IPR026057">
    <property type="entry name" value="TBL_C"/>
</dbReference>
<evidence type="ECO:0000256" key="4">
    <source>
        <dbReference type="ARBA" id="ARBA00022968"/>
    </source>
</evidence>
<comment type="subcellular location">
    <subcellularLocation>
        <location evidence="1">Membrane</location>
        <topology evidence="1">Single-pass membrane protein</topology>
    </subcellularLocation>
</comment>
<keyword evidence="10" id="KW-1185">Reference proteome</keyword>
<feature type="domain" description="Trichome birefringence-like C-terminal" evidence="8">
    <location>
        <begin position="92"/>
        <end position="359"/>
    </location>
</feature>
<comment type="similarity">
    <text evidence="2">Belongs to the PC-esterase family. TBL subfamily.</text>
</comment>